<accession>A0A1S1HDI8</accession>
<protein>
    <recommendedName>
        <fullName evidence="1">Class II aldolase/adducin N-terminal domain-containing protein</fullName>
    </recommendedName>
</protein>
<evidence type="ECO:0000313" key="3">
    <source>
        <dbReference type="Proteomes" id="UP000179467"/>
    </source>
</evidence>
<keyword evidence="3" id="KW-1185">Reference proteome</keyword>
<proteinExistence type="predicted"/>
<comment type="caution">
    <text evidence="2">The sequence shown here is derived from an EMBL/GenBank/DDBJ whole genome shotgun (WGS) entry which is preliminary data.</text>
</comment>
<name>A0A1S1HDI8_9SPHN</name>
<evidence type="ECO:0000313" key="2">
    <source>
        <dbReference type="EMBL" id="OHT19293.1"/>
    </source>
</evidence>
<dbReference type="SUPFAM" id="SSF53639">
    <property type="entry name" value="AraD/HMP-PK domain-like"/>
    <property type="match status" value="1"/>
</dbReference>
<reference evidence="2 3" key="1">
    <citation type="submission" date="2016-09" db="EMBL/GenBank/DDBJ databases">
        <title>Metabolic pathway, cell adaptation mechanisms and a novel monoxygenase revealed through proteogenomic-transcription analysis of a Sphingomonas haloaromaticamans strain degrading the fungicide ortho-phenylphenol.</title>
        <authorList>
            <person name="Perruchon C."/>
            <person name="Papadopoulou E.S."/>
            <person name="Rousidou C."/>
            <person name="Vasileiadis S."/>
            <person name="Tanou G."/>
            <person name="Amoutzias G."/>
            <person name="Molassiotis A."/>
            <person name="Karpouzas D.G."/>
        </authorList>
    </citation>
    <scope>NUCLEOTIDE SEQUENCE [LARGE SCALE GENOMIC DNA]</scope>
    <source>
        <strain evidence="2 3">P3</strain>
    </source>
</reference>
<dbReference type="RefSeq" id="WP_015459837.1">
    <property type="nucleotide sequence ID" value="NZ_MIPT01000001.1"/>
</dbReference>
<organism evidence="2 3">
    <name type="scientific">Edaphosphingomonas haloaromaticamans</name>
    <dbReference type="NCBI Taxonomy" id="653954"/>
    <lineage>
        <taxon>Bacteria</taxon>
        <taxon>Pseudomonadati</taxon>
        <taxon>Pseudomonadota</taxon>
        <taxon>Alphaproteobacteria</taxon>
        <taxon>Sphingomonadales</taxon>
        <taxon>Rhizorhabdaceae</taxon>
        <taxon>Edaphosphingomonas</taxon>
    </lineage>
</organism>
<sequence>MSDVSGLSREAIAFITQAADDARRAFRLLRETRTISASGTLGFAVRVPDEDKIVTLSYAGLWEDDPDKPRVSVIDFDGNRLWGEQTGGEARYLKIFRKYPDFKAISHVHTPHLGAYSQAHQELPLLYVPNRRFRFTAALPVYINRRQLEADFILDAIEKDREVPGIVEANGGATIWSWKGIRDLTNNIVLLEEGAQFQVLAAALGGSRPFGPGVLEQQWKMGKLVPPDARVDDDGTIHLPQAAVQAAE</sequence>
<evidence type="ECO:0000259" key="1">
    <source>
        <dbReference type="Pfam" id="PF00596"/>
    </source>
</evidence>
<dbReference type="Pfam" id="PF00596">
    <property type="entry name" value="Aldolase_II"/>
    <property type="match status" value="1"/>
</dbReference>
<dbReference type="Proteomes" id="UP000179467">
    <property type="component" value="Unassembled WGS sequence"/>
</dbReference>
<dbReference type="AlphaFoldDB" id="A0A1S1HDI8"/>
<dbReference type="EMBL" id="MIPT01000001">
    <property type="protein sequence ID" value="OHT19293.1"/>
    <property type="molecule type" value="Genomic_DNA"/>
</dbReference>
<dbReference type="Gene3D" id="3.40.225.10">
    <property type="entry name" value="Class II aldolase/adducin N-terminal domain"/>
    <property type="match status" value="1"/>
</dbReference>
<feature type="domain" description="Class II aldolase/adducin N-terminal" evidence="1">
    <location>
        <begin position="43"/>
        <end position="199"/>
    </location>
</feature>
<dbReference type="InterPro" id="IPR001303">
    <property type="entry name" value="Aldolase_II/adducin_N"/>
</dbReference>
<dbReference type="OrthoDB" id="8478087at2"/>
<dbReference type="InterPro" id="IPR036409">
    <property type="entry name" value="Aldolase_II/adducin_N_sf"/>
</dbReference>
<gene>
    <name evidence="2" type="ORF">BHE75_01278</name>
</gene>